<dbReference type="OrthoDB" id="9795675at2"/>
<dbReference type="PANTHER" id="PTHR45953">
    <property type="entry name" value="IDURONATE 2-SULFATASE"/>
    <property type="match status" value="1"/>
</dbReference>
<keyword evidence="5" id="KW-1185">Reference proteome</keyword>
<organism evidence="4 5">
    <name type="scientific">Aliiruegeria haliotis</name>
    <dbReference type="NCBI Taxonomy" id="1280846"/>
    <lineage>
        <taxon>Bacteria</taxon>
        <taxon>Pseudomonadati</taxon>
        <taxon>Pseudomonadota</taxon>
        <taxon>Alphaproteobacteria</taxon>
        <taxon>Rhodobacterales</taxon>
        <taxon>Roseobacteraceae</taxon>
        <taxon>Aliiruegeria</taxon>
    </lineage>
</organism>
<sequence length="516" mass="59052">MRTVFVLFDSLNRLALQCYGGTAVATPNFDRFAARSARFSKHYVGSMPCMPARRDMHTGRLNFMHRSWGPLEPYDNSFSEMLRAKGVYTHLITDHLHYMEDGGSGFHTRFSSYEFHRGQEYDPWKPLVEPPMDHIRETFSEKHYDFERAPKRLNYAINRQFIKTEEDFPAVKCFNSAFEFLDLNRGSEDWMMMLECFDPHEPFFAPERFHTEETRYTGKILDWPHYDKVVESDAEIDAIRANYCALVAMCDHYFGKLLDYFDEHDMWKDTALVLTTDHGFLLGEQDWWGKCRMPYFEEISHIPLMIHDPRHPEPGGRKVDALTQSTDLMPTLLGLHGIAPPPEARSIDLARVANGNAACGRASAIFGIFGGAIGVTDGTHVMYLYPDDVERDGLREHTLVPAHMTEYFTAEELATAELVPPFDFTKGVPLVSYAALKDAKRVPMNDGKGFGDIGTRLYDLVADPGQKNPIKDELVTAQLRHFIEQTLADHDTPQSVYDWYGLSMPKRTTHGRSAYA</sequence>
<keyword evidence="1" id="KW-0479">Metal-binding</keyword>
<protein>
    <submittedName>
        <fullName evidence="4">Arylsulfatase A-like enzyme</fullName>
    </submittedName>
</protein>
<evidence type="ECO:0000256" key="1">
    <source>
        <dbReference type="ARBA" id="ARBA00022723"/>
    </source>
</evidence>
<evidence type="ECO:0000256" key="2">
    <source>
        <dbReference type="ARBA" id="ARBA00022801"/>
    </source>
</evidence>
<dbReference type="InterPro" id="IPR017850">
    <property type="entry name" value="Alkaline_phosphatase_core_sf"/>
</dbReference>
<evidence type="ECO:0000313" key="5">
    <source>
        <dbReference type="Proteomes" id="UP000239480"/>
    </source>
</evidence>
<dbReference type="Proteomes" id="UP000239480">
    <property type="component" value="Unassembled WGS sequence"/>
</dbReference>
<dbReference type="PANTHER" id="PTHR45953:SF1">
    <property type="entry name" value="IDURONATE 2-SULFATASE"/>
    <property type="match status" value="1"/>
</dbReference>
<dbReference type="GO" id="GO:0005737">
    <property type="term" value="C:cytoplasm"/>
    <property type="evidence" value="ECO:0007669"/>
    <property type="project" value="TreeGrafter"/>
</dbReference>
<accession>A0A2T0RFP3</accession>
<dbReference type="Pfam" id="PF00884">
    <property type="entry name" value="Sulfatase"/>
    <property type="match status" value="1"/>
</dbReference>
<evidence type="ECO:0000313" key="4">
    <source>
        <dbReference type="EMBL" id="PRY19941.1"/>
    </source>
</evidence>
<reference evidence="4 5" key="1">
    <citation type="submission" date="2018-03" db="EMBL/GenBank/DDBJ databases">
        <title>Genomic Encyclopedia of Archaeal and Bacterial Type Strains, Phase II (KMG-II): from individual species to whole genera.</title>
        <authorList>
            <person name="Goeker M."/>
        </authorList>
    </citation>
    <scope>NUCLEOTIDE SEQUENCE [LARGE SCALE GENOMIC DNA]</scope>
    <source>
        <strain evidence="4 5">DSM 29328</strain>
    </source>
</reference>
<proteinExistence type="predicted"/>
<dbReference type="InterPro" id="IPR000917">
    <property type="entry name" value="Sulfatase_N"/>
</dbReference>
<comment type="caution">
    <text evidence="4">The sequence shown here is derived from an EMBL/GenBank/DDBJ whole genome shotgun (WGS) entry which is preliminary data.</text>
</comment>
<name>A0A2T0RFP3_9RHOB</name>
<dbReference type="EMBL" id="PVTD01000016">
    <property type="protein sequence ID" value="PRY19941.1"/>
    <property type="molecule type" value="Genomic_DNA"/>
</dbReference>
<gene>
    <name evidence="4" type="ORF">CLV78_11631</name>
</gene>
<evidence type="ECO:0000259" key="3">
    <source>
        <dbReference type="Pfam" id="PF00884"/>
    </source>
</evidence>
<dbReference type="CDD" id="cd16148">
    <property type="entry name" value="sulfatase_like"/>
    <property type="match status" value="1"/>
</dbReference>
<dbReference type="RefSeq" id="WP_106208138.1">
    <property type="nucleotide sequence ID" value="NZ_PVTD01000016.1"/>
</dbReference>
<dbReference type="GO" id="GO:0004423">
    <property type="term" value="F:iduronate-2-sulfatase activity"/>
    <property type="evidence" value="ECO:0007669"/>
    <property type="project" value="TreeGrafter"/>
</dbReference>
<dbReference type="Gene3D" id="3.40.720.10">
    <property type="entry name" value="Alkaline Phosphatase, subunit A"/>
    <property type="match status" value="1"/>
</dbReference>
<dbReference type="AlphaFoldDB" id="A0A2T0RFP3"/>
<dbReference type="GO" id="GO:0046872">
    <property type="term" value="F:metal ion binding"/>
    <property type="evidence" value="ECO:0007669"/>
    <property type="project" value="UniProtKB-KW"/>
</dbReference>
<keyword evidence="2" id="KW-0378">Hydrolase</keyword>
<dbReference type="SUPFAM" id="SSF53649">
    <property type="entry name" value="Alkaline phosphatase-like"/>
    <property type="match status" value="1"/>
</dbReference>
<feature type="domain" description="Sulfatase N-terminal" evidence="3">
    <location>
        <begin position="3"/>
        <end position="338"/>
    </location>
</feature>